<reference evidence="1" key="1">
    <citation type="submission" date="2020-05" db="EMBL/GenBank/DDBJ databases">
        <authorList>
            <person name="Chiriac C."/>
            <person name="Salcher M."/>
            <person name="Ghai R."/>
            <person name="Kavagutti S V."/>
        </authorList>
    </citation>
    <scope>NUCLEOTIDE SEQUENCE</scope>
</reference>
<name>A0A6J6KPA0_9ZZZZ</name>
<dbReference type="AntiFam" id="ANF00007">
    <property type="entry name" value="Shadow ORF (opposite clpB)"/>
</dbReference>
<dbReference type="EMBL" id="CAEZVY010000149">
    <property type="protein sequence ID" value="CAB4651126.1"/>
    <property type="molecule type" value="Genomic_DNA"/>
</dbReference>
<accession>A0A6J6KPA0</accession>
<gene>
    <name evidence="1" type="ORF">UFOPK2158_01205</name>
</gene>
<evidence type="ECO:0000313" key="1">
    <source>
        <dbReference type="EMBL" id="CAB4651126.1"/>
    </source>
</evidence>
<protein>
    <submittedName>
        <fullName evidence="1">Unannotated protein</fullName>
    </submittedName>
</protein>
<dbReference type="AlphaFoldDB" id="A0A6J6KPA0"/>
<sequence length="210" mass="22623">MVRLVALFQATQNCHGVFNTRLAHKNLLETALQGGVFLNKLPILIEGGCANEAQLASGKHGLEHIGGSNGSLAATGTHQRVKLIDEGDDLALGVVDFFENRLQALFKLTPVFSTRNDCRHIERNQLLSLQGISDIASNDALSQSLDDGGLTNTWFTNEDGIVLGPPGQHLRHATDFLVTSNHGVQFSLAGNIGEIETVELQCALWALFIG</sequence>
<organism evidence="1">
    <name type="scientific">freshwater metagenome</name>
    <dbReference type="NCBI Taxonomy" id="449393"/>
    <lineage>
        <taxon>unclassified sequences</taxon>
        <taxon>metagenomes</taxon>
        <taxon>ecological metagenomes</taxon>
    </lineage>
</organism>
<proteinExistence type="predicted"/>